<dbReference type="EMBL" id="LAZR01000864">
    <property type="protein sequence ID" value="KKN55949.1"/>
    <property type="molecule type" value="Genomic_DNA"/>
</dbReference>
<protein>
    <submittedName>
        <fullName evidence="1">Uncharacterized protein</fullName>
    </submittedName>
</protein>
<comment type="caution">
    <text evidence="1">The sequence shown here is derived from an EMBL/GenBank/DDBJ whole genome shotgun (WGS) entry which is preliminary data.</text>
</comment>
<evidence type="ECO:0000313" key="1">
    <source>
        <dbReference type="EMBL" id="KKN55949.1"/>
    </source>
</evidence>
<gene>
    <name evidence="1" type="ORF">LCGC14_0576910</name>
</gene>
<reference evidence="1" key="1">
    <citation type="journal article" date="2015" name="Nature">
        <title>Complex archaea that bridge the gap between prokaryotes and eukaryotes.</title>
        <authorList>
            <person name="Spang A."/>
            <person name="Saw J.H."/>
            <person name="Jorgensen S.L."/>
            <person name="Zaremba-Niedzwiedzka K."/>
            <person name="Martijn J."/>
            <person name="Lind A.E."/>
            <person name="van Eijk R."/>
            <person name="Schleper C."/>
            <person name="Guy L."/>
            <person name="Ettema T.J."/>
        </authorList>
    </citation>
    <scope>NUCLEOTIDE SEQUENCE</scope>
</reference>
<dbReference type="AlphaFoldDB" id="A0A0F9RMI2"/>
<sequence>MGVECIVKVVRVGNSKRLNFKDKQIWNQLKLKVKDEMIIEIKEMDQVVPE</sequence>
<accession>A0A0F9RMI2</accession>
<name>A0A0F9RMI2_9ZZZZ</name>
<organism evidence="1">
    <name type="scientific">marine sediment metagenome</name>
    <dbReference type="NCBI Taxonomy" id="412755"/>
    <lineage>
        <taxon>unclassified sequences</taxon>
        <taxon>metagenomes</taxon>
        <taxon>ecological metagenomes</taxon>
    </lineage>
</organism>
<proteinExistence type="predicted"/>